<organism evidence="2 3">
    <name type="scientific">Pedobacter insulae</name>
    <dbReference type="NCBI Taxonomy" id="414048"/>
    <lineage>
        <taxon>Bacteria</taxon>
        <taxon>Pseudomonadati</taxon>
        <taxon>Bacteroidota</taxon>
        <taxon>Sphingobacteriia</taxon>
        <taxon>Sphingobacteriales</taxon>
        <taxon>Sphingobacteriaceae</taxon>
        <taxon>Pedobacter</taxon>
    </lineage>
</organism>
<sequence length="356" mass="40465">MKKLILLGIFTGITVSSVLAQQKEYKEHYPNGILKVDAFVDNNGKPSGKFKSFNKQGGISVEAYYVNGKLNGEMKQYDALGGIILTGNYSVGTENGKWTSYGSIVGYPKGTKFIELDVAMAKITSFKKYHANGKIWIRGNFSPTNINTDIIKALRTPDIENTQKKQGKYEEFNQNGQLKYTVNFSDGKISGESKSFYETGEVYEVCKYDNNGYRIATTSYHIDGKLKSKMYYQNGKPQGDFIAYFPYGEISDKGKYINGDKDGYWLEEYGVGNYQMGKKTGFWKKYAQRRDEKEKLKVSEGNYMNGLKNGQWKEFNYAAYQLGKWAIETGVYNNGKRTGLWKYTHPDGTPVETKQY</sequence>
<dbReference type="PANTHER" id="PTHR33706">
    <property type="entry name" value="MORN VARIANT REPEAT PROTEIN"/>
    <property type="match status" value="1"/>
</dbReference>
<dbReference type="AlphaFoldDB" id="A0A1I2WXW2"/>
<dbReference type="Gene3D" id="3.90.930.1">
    <property type="match status" value="1"/>
</dbReference>
<dbReference type="InterPro" id="IPR011652">
    <property type="entry name" value="MORN_2"/>
</dbReference>
<dbReference type="SUPFAM" id="SSF82185">
    <property type="entry name" value="Histone H3 K4-specific methyltransferase SET7/9 N-terminal domain"/>
    <property type="match status" value="2"/>
</dbReference>
<feature type="signal peptide" evidence="1">
    <location>
        <begin position="1"/>
        <end position="20"/>
    </location>
</feature>
<gene>
    <name evidence="2" type="ORF">SAMN04489864_104364</name>
</gene>
<dbReference type="PANTHER" id="PTHR33706:SF1">
    <property type="entry name" value="TPR REPEAT PROTEIN"/>
    <property type="match status" value="1"/>
</dbReference>
<evidence type="ECO:0000256" key="1">
    <source>
        <dbReference type="SAM" id="SignalP"/>
    </source>
</evidence>
<evidence type="ECO:0000313" key="2">
    <source>
        <dbReference type="EMBL" id="SFH06032.1"/>
    </source>
</evidence>
<dbReference type="Gene3D" id="2.20.110.10">
    <property type="entry name" value="Histone H3 K4-specific methyltransferase SET7/9 N-terminal domain"/>
    <property type="match status" value="3"/>
</dbReference>
<dbReference type="Proteomes" id="UP000199666">
    <property type="component" value="Unassembled WGS sequence"/>
</dbReference>
<reference evidence="2 3" key="1">
    <citation type="submission" date="2016-10" db="EMBL/GenBank/DDBJ databases">
        <authorList>
            <person name="de Groot N.N."/>
        </authorList>
    </citation>
    <scope>NUCLEOTIDE SEQUENCE [LARGE SCALE GENOMIC DNA]</scope>
    <source>
        <strain evidence="2 3">DSM 18684</strain>
    </source>
</reference>
<dbReference type="Pfam" id="PF07661">
    <property type="entry name" value="MORN_2"/>
    <property type="match status" value="3"/>
</dbReference>
<keyword evidence="1" id="KW-0732">Signal</keyword>
<dbReference type="STRING" id="414048.SAMN04489864_104364"/>
<protein>
    <submittedName>
        <fullName evidence="2">Antitoxin component YwqK of the YwqJK toxin-antitoxin module</fullName>
    </submittedName>
</protein>
<accession>A0A1I2WXW2</accession>
<dbReference type="OrthoDB" id="7342920at2"/>
<feature type="chain" id="PRO_5011606692" evidence="1">
    <location>
        <begin position="21"/>
        <end position="356"/>
    </location>
</feature>
<name>A0A1I2WXW2_9SPHI</name>
<keyword evidence="3" id="KW-1185">Reference proteome</keyword>
<dbReference type="RefSeq" id="WP_090993291.1">
    <property type="nucleotide sequence ID" value="NZ_FOPP01000004.1"/>
</dbReference>
<evidence type="ECO:0000313" key="3">
    <source>
        <dbReference type="Proteomes" id="UP000199666"/>
    </source>
</evidence>
<proteinExistence type="predicted"/>
<dbReference type="EMBL" id="FOPP01000004">
    <property type="protein sequence ID" value="SFH06032.1"/>
    <property type="molecule type" value="Genomic_DNA"/>
</dbReference>